<name>A0A0B7BDU0_9EUPU</name>
<evidence type="ECO:0000313" key="1">
    <source>
        <dbReference type="EMBL" id="CEK90345.1"/>
    </source>
</evidence>
<proteinExistence type="predicted"/>
<feature type="non-terminal residue" evidence="1">
    <location>
        <position position="1"/>
    </location>
</feature>
<feature type="non-terminal residue" evidence="1">
    <location>
        <position position="97"/>
    </location>
</feature>
<protein>
    <submittedName>
        <fullName evidence="1">Uncharacterized protein</fullName>
    </submittedName>
</protein>
<sequence length="97" mass="11157">KTQIERLERIQNEDMRIILCCTRDTPCVAMRFLLNFSTMEYKLKIARARAYLKISAKKDHPLHEQLSASGGHRLKRGKSWVGRATDTVQLVCGLNNI</sequence>
<dbReference type="AlphaFoldDB" id="A0A0B7BDU0"/>
<organism evidence="1">
    <name type="scientific">Arion vulgaris</name>
    <dbReference type="NCBI Taxonomy" id="1028688"/>
    <lineage>
        <taxon>Eukaryota</taxon>
        <taxon>Metazoa</taxon>
        <taxon>Spiralia</taxon>
        <taxon>Lophotrochozoa</taxon>
        <taxon>Mollusca</taxon>
        <taxon>Gastropoda</taxon>
        <taxon>Heterobranchia</taxon>
        <taxon>Euthyneura</taxon>
        <taxon>Panpulmonata</taxon>
        <taxon>Eupulmonata</taxon>
        <taxon>Stylommatophora</taxon>
        <taxon>Helicina</taxon>
        <taxon>Arionoidea</taxon>
        <taxon>Arionidae</taxon>
        <taxon>Arion</taxon>
    </lineage>
</organism>
<reference evidence="1" key="1">
    <citation type="submission" date="2014-12" db="EMBL/GenBank/DDBJ databases">
        <title>Insight into the proteome of Arion vulgaris.</title>
        <authorList>
            <person name="Aradska J."/>
            <person name="Bulat T."/>
            <person name="Smidak R."/>
            <person name="Sarate P."/>
            <person name="Gangsoo J."/>
            <person name="Sialana F."/>
            <person name="Bilban M."/>
            <person name="Lubec G."/>
        </authorList>
    </citation>
    <scope>NUCLEOTIDE SEQUENCE</scope>
    <source>
        <tissue evidence="1">Skin</tissue>
    </source>
</reference>
<gene>
    <name evidence="1" type="primary">ORF176291</name>
</gene>
<dbReference type="EMBL" id="HACG01043480">
    <property type="protein sequence ID" value="CEK90345.1"/>
    <property type="molecule type" value="Transcribed_RNA"/>
</dbReference>
<accession>A0A0B7BDU0</accession>